<gene>
    <name evidence="1" type="ORF">g.4327</name>
</gene>
<accession>A0A1E1WTL1</accession>
<protein>
    <submittedName>
        <fullName evidence="1">Uncharacterized protein</fullName>
    </submittedName>
</protein>
<organism evidence="1">
    <name type="scientific">Pectinophora gossypiella</name>
    <name type="common">Cotton pink bollworm</name>
    <name type="synonym">Depressaria gossypiella</name>
    <dbReference type="NCBI Taxonomy" id="13191"/>
    <lineage>
        <taxon>Eukaryota</taxon>
        <taxon>Metazoa</taxon>
        <taxon>Ecdysozoa</taxon>
        <taxon>Arthropoda</taxon>
        <taxon>Hexapoda</taxon>
        <taxon>Insecta</taxon>
        <taxon>Pterygota</taxon>
        <taxon>Neoptera</taxon>
        <taxon>Endopterygota</taxon>
        <taxon>Lepidoptera</taxon>
        <taxon>Glossata</taxon>
        <taxon>Ditrysia</taxon>
        <taxon>Gelechioidea</taxon>
        <taxon>Gelechiidae</taxon>
        <taxon>Apatetrinae</taxon>
        <taxon>Pectinophora</taxon>
    </lineage>
</organism>
<evidence type="ECO:0000313" key="1">
    <source>
        <dbReference type="EMBL" id="JAT90277.1"/>
    </source>
</evidence>
<name>A0A1E1WTL1_PECGO</name>
<dbReference type="EMBL" id="GDQN01000777">
    <property type="protein sequence ID" value="JAT90277.1"/>
    <property type="molecule type" value="Transcribed_RNA"/>
</dbReference>
<dbReference type="AlphaFoldDB" id="A0A1E1WTL1"/>
<feature type="non-terminal residue" evidence="1">
    <location>
        <position position="1"/>
    </location>
</feature>
<proteinExistence type="predicted"/>
<sequence>TWQRKKALVDVLVCWPPTRDGGKQSLHCEYLHSLLTSAGDAKESLVRIKLLLRRPVLVEEEVKFLTESASGDAVVNAIWIVLLNNCEQAKNDILKLVQQHKETIQKQELDDDLIKELLDHGMFLKLVSTPIYSSIINYIISRDPSSGEPNTEYTIQWATDELVKANYIAEAGHLRLVAMGVPAALRGFSQSVLYAKNMFN</sequence>
<reference evidence="1" key="1">
    <citation type="submission" date="2015-09" db="EMBL/GenBank/DDBJ databases">
        <title>De novo assembly of Pectinophora gossypiella (Pink Bollworm) gut transcriptome.</title>
        <authorList>
            <person name="Tassone E.E."/>
        </authorList>
    </citation>
    <scope>NUCLEOTIDE SEQUENCE</scope>
</reference>
<dbReference type="OrthoDB" id="19988at2759"/>